<dbReference type="EMBL" id="MLGG01000046">
    <property type="protein sequence ID" value="KAK1451635.1"/>
    <property type="molecule type" value="Genomic_DNA"/>
</dbReference>
<gene>
    <name evidence="1" type="ORF">CMEL01_06209</name>
</gene>
<keyword evidence="2" id="KW-1185">Reference proteome</keyword>
<dbReference type="AlphaFoldDB" id="A0AAI9U8A6"/>
<dbReference type="Proteomes" id="UP001239795">
    <property type="component" value="Unassembled WGS sequence"/>
</dbReference>
<organism evidence="1 2">
    <name type="scientific">Colletotrichum melonis</name>
    <dbReference type="NCBI Taxonomy" id="1209925"/>
    <lineage>
        <taxon>Eukaryota</taxon>
        <taxon>Fungi</taxon>
        <taxon>Dikarya</taxon>
        <taxon>Ascomycota</taxon>
        <taxon>Pezizomycotina</taxon>
        <taxon>Sordariomycetes</taxon>
        <taxon>Hypocreomycetidae</taxon>
        <taxon>Glomerellales</taxon>
        <taxon>Glomerellaceae</taxon>
        <taxon>Colletotrichum</taxon>
        <taxon>Colletotrichum acutatum species complex</taxon>
    </lineage>
</organism>
<proteinExistence type="predicted"/>
<reference evidence="1 2" key="1">
    <citation type="submission" date="2016-10" db="EMBL/GenBank/DDBJ databases">
        <title>The genome sequence of Colletotrichum fioriniae PJ7.</title>
        <authorList>
            <person name="Baroncelli R."/>
        </authorList>
    </citation>
    <scope>NUCLEOTIDE SEQUENCE [LARGE SCALE GENOMIC DNA]</scope>
    <source>
        <strain evidence="1">Col 31</strain>
    </source>
</reference>
<name>A0AAI9U8A6_9PEZI</name>
<evidence type="ECO:0000313" key="2">
    <source>
        <dbReference type="Proteomes" id="UP001239795"/>
    </source>
</evidence>
<evidence type="ECO:0000313" key="1">
    <source>
        <dbReference type="EMBL" id="KAK1451635.1"/>
    </source>
</evidence>
<comment type="caution">
    <text evidence="1">The sequence shown here is derived from an EMBL/GenBank/DDBJ whole genome shotgun (WGS) entry which is preliminary data.</text>
</comment>
<accession>A0AAI9U8A6</accession>
<protein>
    <submittedName>
        <fullName evidence="1">Uncharacterized protein</fullName>
    </submittedName>
</protein>
<sequence>MLAFSFFMAIVRSLPHAPINSFPQGHISPG</sequence>